<dbReference type="InterPro" id="IPR019410">
    <property type="entry name" value="Methyltransf_16"/>
</dbReference>
<evidence type="ECO:0008006" key="4">
    <source>
        <dbReference type="Google" id="ProtNLM"/>
    </source>
</evidence>
<evidence type="ECO:0000313" key="2">
    <source>
        <dbReference type="EMBL" id="ORX64784.1"/>
    </source>
</evidence>
<dbReference type="Gene3D" id="3.40.50.150">
    <property type="entry name" value="Vaccinia Virus protein VP39"/>
    <property type="match status" value="1"/>
</dbReference>
<organism evidence="2 3">
    <name type="scientific">Linderina pennispora</name>
    <dbReference type="NCBI Taxonomy" id="61395"/>
    <lineage>
        <taxon>Eukaryota</taxon>
        <taxon>Fungi</taxon>
        <taxon>Fungi incertae sedis</taxon>
        <taxon>Zoopagomycota</taxon>
        <taxon>Kickxellomycotina</taxon>
        <taxon>Kickxellomycetes</taxon>
        <taxon>Kickxellales</taxon>
        <taxon>Kickxellaceae</taxon>
        <taxon>Linderina</taxon>
    </lineage>
</organism>
<dbReference type="Proteomes" id="UP000193922">
    <property type="component" value="Unassembled WGS sequence"/>
</dbReference>
<feature type="region of interest" description="Disordered" evidence="1">
    <location>
        <begin position="1"/>
        <end position="20"/>
    </location>
</feature>
<dbReference type="PANTHER" id="PTHR14614">
    <property type="entry name" value="HEPATOCELLULAR CARCINOMA-ASSOCIATED ANTIGEN"/>
    <property type="match status" value="1"/>
</dbReference>
<dbReference type="InterPro" id="IPR029063">
    <property type="entry name" value="SAM-dependent_MTases_sf"/>
</dbReference>
<evidence type="ECO:0000313" key="3">
    <source>
        <dbReference type="Proteomes" id="UP000193922"/>
    </source>
</evidence>
<reference evidence="2 3" key="1">
    <citation type="submission" date="2016-07" db="EMBL/GenBank/DDBJ databases">
        <title>Pervasive Adenine N6-methylation of Active Genes in Fungi.</title>
        <authorList>
            <consortium name="DOE Joint Genome Institute"/>
            <person name="Mondo S.J."/>
            <person name="Dannebaum R.O."/>
            <person name="Kuo R.C."/>
            <person name="Labutti K."/>
            <person name="Haridas S."/>
            <person name="Kuo A."/>
            <person name="Salamov A."/>
            <person name="Ahrendt S.R."/>
            <person name="Lipzen A."/>
            <person name="Sullivan W."/>
            <person name="Andreopoulos W.B."/>
            <person name="Clum A."/>
            <person name="Lindquist E."/>
            <person name="Daum C."/>
            <person name="Ramamoorthy G.K."/>
            <person name="Gryganskyi A."/>
            <person name="Culley D."/>
            <person name="Magnuson J.K."/>
            <person name="James T.Y."/>
            <person name="O'Malley M.A."/>
            <person name="Stajich J.E."/>
            <person name="Spatafora J.W."/>
            <person name="Visel A."/>
            <person name="Grigoriev I.V."/>
        </authorList>
    </citation>
    <scope>NUCLEOTIDE SEQUENCE [LARGE SCALE GENOMIC DNA]</scope>
    <source>
        <strain evidence="2 3">ATCC 12442</strain>
    </source>
</reference>
<dbReference type="EMBL" id="MCFD01000065">
    <property type="protein sequence ID" value="ORX64784.1"/>
    <property type="molecule type" value="Genomic_DNA"/>
</dbReference>
<dbReference type="OrthoDB" id="443981at2759"/>
<accession>A0A1Y1VVJ1</accession>
<sequence>MSTLVPPSFDNKATTPSPSVTSTLHILQGTLDKKRGISKPEDDLWPEGYVWDIEDPVERRFCVQWLTHSIEWATKRSILVGDSDDWTWIMDTAAMQLAELCGKGASGKVKRSVKVWGPNAEELPGVIINEPSFVEADVGCQTWGSATLMARRISRHDIPVRQFSSCLELGSGTGLAGMVLARELQHVGGVVVMTDYLASLLDVLTASSRDNSVDDGTAQIRHLDWFEVAQRMQNAEAGVAAPKANYSDVTAQREATAGARQLDVAGMQHGFSLVVAADVLYELEHAKVIPILADYFLATSGKVTPRFVVTTPLRATHKKEVSAFEAEMAKIGSLRLVARDDTTLADDLSGWVERVGAAETEAITQTLTADANDTWRYRTYIFERC</sequence>
<dbReference type="SUPFAM" id="SSF53335">
    <property type="entry name" value="S-adenosyl-L-methionine-dependent methyltransferases"/>
    <property type="match status" value="1"/>
</dbReference>
<dbReference type="RefSeq" id="XP_040739364.1">
    <property type="nucleotide sequence ID" value="XM_040883624.1"/>
</dbReference>
<dbReference type="Pfam" id="PF10294">
    <property type="entry name" value="Methyltransf_16"/>
    <property type="match status" value="1"/>
</dbReference>
<name>A0A1Y1VVJ1_9FUNG</name>
<gene>
    <name evidence="2" type="ORF">DL89DRAFT_157359</name>
</gene>
<evidence type="ECO:0000256" key="1">
    <source>
        <dbReference type="SAM" id="MobiDB-lite"/>
    </source>
</evidence>
<dbReference type="AlphaFoldDB" id="A0A1Y1VVJ1"/>
<protein>
    <recommendedName>
        <fullName evidence="4">S-adenosyl-L-methionine-dependent methyltransferase</fullName>
    </recommendedName>
</protein>
<keyword evidence="3" id="KW-1185">Reference proteome</keyword>
<comment type="caution">
    <text evidence="2">The sequence shown here is derived from an EMBL/GenBank/DDBJ whole genome shotgun (WGS) entry which is preliminary data.</text>
</comment>
<proteinExistence type="predicted"/>
<dbReference type="STRING" id="61395.A0A1Y1VVJ1"/>
<dbReference type="GeneID" id="63800272"/>